<dbReference type="SMART" id="SM00382">
    <property type="entry name" value="AAA"/>
    <property type="match status" value="1"/>
</dbReference>
<comment type="similarity">
    <text evidence="2">Belongs to the ABC transporter superfamily.</text>
</comment>
<dbReference type="InterPro" id="IPR050319">
    <property type="entry name" value="ABC_transp_ATP-bind"/>
</dbReference>
<evidence type="ECO:0000256" key="1">
    <source>
        <dbReference type="ARBA" id="ARBA00004417"/>
    </source>
</evidence>
<dbReference type="NCBIfam" id="TIGR01727">
    <property type="entry name" value="oligo_HPY"/>
    <property type="match status" value="1"/>
</dbReference>
<dbReference type="RefSeq" id="WP_108641912.1">
    <property type="nucleotide sequence ID" value="NZ_QCYG01000010.1"/>
</dbReference>
<dbReference type="AlphaFoldDB" id="A0A2T7FTJ2"/>
<keyword evidence="4" id="KW-0547">Nucleotide-binding</keyword>
<dbReference type="FunFam" id="3.40.50.300:FF:000016">
    <property type="entry name" value="Oligopeptide ABC transporter ATP-binding component"/>
    <property type="match status" value="1"/>
</dbReference>
<dbReference type="EMBL" id="QCYG01000010">
    <property type="protein sequence ID" value="PVA05485.1"/>
    <property type="molecule type" value="Genomic_DNA"/>
</dbReference>
<dbReference type="PROSITE" id="PS50893">
    <property type="entry name" value="ABC_TRANSPORTER_2"/>
    <property type="match status" value="1"/>
</dbReference>
<evidence type="ECO:0000256" key="3">
    <source>
        <dbReference type="ARBA" id="ARBA00022448"/>
    </source>
</evidence>
<dbReference type="InterPro" id="IPR013563">
    <property type="entry name" value="Oligopep_ABC_C"/>
</dbReference>
<accession>A0A2T7FTJ2</accession>
<dbReference type="GO" id="GO:0055085">
    <property type="term" value="P:transmembrane transport"/>
    <property type="evidence" value="ECO:0007669"/>
    <property type="project" value="UniProtKB-ARBA"/>
</dbReference>
<dbReference type="InterPro" id="IPR017871">
    <property type="entry name" value="ABC_transporter-like_CS"/>
</dbReference>
<dbReference type="InterPro" id="IPR003593">
    <property type="entry name" value="AAA+_ATPase"/>
</dbReference>
<evidence type="ECO:0000313" key="8">
    <source>
        <dbReference type="Proteomes" id="UP000244817"/>
    </source>
</evidence>
<dbReference type="SUPFAM" id="SSF52540">
    <property type="entry name" value="P-loop containing nucleoside triphosphate hydrolases"/>
    <property type="match status" value="1"/>
</dbReference>
<evidence type="ECO:0000256" key="2">
    <source>
        <dbReference type="ARBA" id="ARBA00005417"/>
    </source>
</evidence>
<dbReference type="GO" id="GO:0005524">
    <property type="term" value="F:ATP binding"/>
    <property type="evidence" value="ECO:0007669"/>
    <property type="project" value="UniProtKB-KW"/>
</dbReference>
<gene>
    <name evidence="7" type="ORF">DC363_14665</name>
</gene>
<proteinExistence type="inferred from homology"/>
<dbReference type="PANTHER" id="PTHR43776">
    <property type="entry name" value="TRANSPORT ATP-BINDING PROTEIN"/>
    <property type="match status" value="1"/>
</dbReference>
<feature type="domain" description="ABC transporter" evidence="6">
    <location>
        <begin position="6"/>
        <end position="249"/>
    </location>
</feature>
<keyword evidence="8" id="KW-1185">Reference proteome</keyword>
<dbReference type="GO" id="GO:0005886">
    <property type="term" value="C:plasma membrane"/>
    <property type="evidence" value="ECO:0007669"/>
    <property type="project" value="UniProtKB-SubCell"/>
</dbReference>
<dbReference type="Pfam" id="PF08352">
    <property type="entry name" value="oligo_HPY"/>
    <property type="match status" value="1"/>
</dbReference>
<name>A0A2T7FTJ2_9RHOB</name>
<dbReference type="CDD" id="cd03257">
    <property type="entry name" value="ABC_NikE_OppD_transporters"/>
    <property type="match status" value="1"/>
</dbReference>
<evidence type="ECO:0000313" key="7">
    <source>
        <dbReference type="EMBL" id="PVA05485.1"/>
    </source>
</evidence>
<comment type="caution">
    <text evidence="7">The sequence shown here is derived from an EMBL/GenBank/DDBJ whole genome shotgun (WGS) entry which is preliminary data.</text>
</comment>
<dbReference type="OrthoDB" id="9802264at2"/>
<dbReference type="GO" id="GO:0016887">
    <property type="term" value="F:ATP hydrolysis activity"/>
    <property type="evidence" value="ECO:0007669"/>
    <property type="project" value="InterPro"/>
</dbReference>
<dbReference type="Proteomes" id="UP000244817">
    <property type="component" value="Unassembled WGS sequence"/>
</dbReference>
<keyword evidence="3" id="KW-0813">Transport</keyword>
<dbReference type="InterPro" id="IPR003439">
    <property type="entry name" value="ABC_transporter-like_ATP-bd"/>
</dbReference>
<sequence length="330" mass="35895">MTRPLLELHDLEMHFPTRHGVLKALDGVSLTIQRGETLGLVGESGCGKSTLARALIRLYRPTGGRVVLDGTDITTLGDKALKPHRRRVQMIFQDPVAALNGRMTVGELIAEPLEVMGIGTAKSRRARVAALLDQVGLGAEAADRYPHAFSGGQRQRVGIARAIALEPDLVVCDEPISALDVSIQAQIVNMLSELKRDTGLAYLFITHDLSMLRHIADRIGVMYLGKLVEIAPSEALHTAPRHPYTQLLWSAIPVPDPEARRDDAFETGEVPSPLDLPSGCRFRTRCPRATALCAEVEPDLTLHDDGHAVACHHPLPAGSTSHTQEERENA</sequence>
<evidence type="ECO:0000259" key="6">
    <source>
        <dbReference type="PROSITE" id="PS50893"/>
    </source>
</evidence>
<dbReference type="PANTHER" id="PTHR43776:SF7">
    <property type="entry name" value="D,D-DIPEPTIDE TRANSPORT ATP-BINDING PROTEIN DDPF-RELATED"/>
    <property type="match status" value="1"/>
</dbReference>
<dbReference type="GO" id="GO:0015833">
    <property type="term" value="P:peptide transport"/>
    <property type="evidence" value="ECO:0007669"/>
    <property type="project" value="InterPro"/>
</dbReference>
<organism evidence="7 8">
    <name type="scientific">Thalassorhabdomicrobium marinisediminis</name>
    <dbReference type="NCBI Taxonomy" id="2170577"/>
    <lineage>
        <taxon>Bacteria</taxon>
        <taxon>Pseudomonadati</taxon>
        <taxon>Pseudomonadota</taxon>
        <taxon>Alphaproteobacteria</taxon>
        <taxon>Rhodobacterales</taxon>
        <taxon>Paracoccaceae</taxon>
        <taxon>Thalassorhabdomicrobium</taxon>
    </lineage>
</organism>
<dbReference type="PROSITE" id="PS00211">
    <property type="entry name" value="ABC_TRANSPORTER_1"/>
    <property type="match status" value="1"/>
</dbReference>
<evidence type="ECO:0000256" key="5">
    <source>
        <dbReference type="ARBA" id="ARBA00022840"/>
    </source>
</evidence>
<reference evidence="7 8" key="1">
    <citation type="submission" date="2018-04" db="EMBL/GenBank/DDBJ databases">
        <title>Pelagivirga bohaiensis gen. nov., sp. nov., a bacterium isolated from the Bohai Sea.</title>
        <authorList>
            <person name="Ji X."/>
        </authorList>
    </citation>
    <scope>NUCLEOTIDE SEQUENCE [LARGE SCALE GENOMIC DNA]</scope>
    <source>
        <strain evidence="7 8">BH-SD16</strain>
    </source>
</reference>
<dbReference type="InterPro" id="IPR027417">
    <property type="entry name" value="P-loop_NTPase"/>
</dbReference>
<keyword evidence="5 7" id="KW-0067">ATP-binding</keyword>
<comment type="subcellular location">
    <subcellularLocation>
        <location evidence="1">Cell inner membrane</location>
        <topology evidence="1">Peripheral membrane protein</topology>
    </subcellularLocation>
</comment>
<protein>
    <submittedName>
        <fullName evidence="7">Peptide ABC transporter ATP-binding protein</fullName>
    </submittedName>
</protein>
<dbReference type="Pfam" id="PF00005">
    <property type="entry name" value="ABC_tran"/>
    <property type="match status" value="1"/>
</dbReference>
<evidence type="ECO:0000256" key="4">
    <source>
        <dbReference type="ARBA" id="ARBA00022741"/>
    </source>
</evidence>
<dbReference type="Gene3D" id="3.40.50.300">
    <property type="entry name" value="P-loop containing nucleotide triphosphate hydrolases"/>
    <property type="match status" value="1"/>
</dbReference>